<dbReference type="AlphaFoldDB" id="A0A7W7B0S8"/>
<sequence>MTRTVQNSGSITSMFRLALLSTSCAALLPAAALAQVVDDEDSIIVTAERAVAATKTDTPLTEVPQSISVVTAQDFQDRTVVDFQDIYRYSAGVASNNSVDSRGDFVLTRGFDAAQYLDGLKRMPDFIYGARLETFTLERAEVLRGPSSVLYGAGGPGGVLNAVSKLPQFEFGGEAGIIVGTDDRIQGQIDITGPLAEGVAARFVGVLREGKTQWGTPDDRLLINPSLRFQPGPNTDITLIGLYQKDKQGSLGYAPIFKSLLAPNEAERVKFNFYQGEPGFNGMDTEYASAALIFSHRFNDAIAFRSASRYSHMDTDYKEVYANYTAEPWEDEAETLLRREFYVNYEKSKVFNSDNNISIDFTTGAIEHKVLLGVDYTWFKQSKDEGFSYLDFFPFPAPPPIDIYDPEYGVPFDFGAFNFLDYKSTQLGFYVQNQMSYADRVHVVLGLRRDKATSKRNGVSELSQTAWSFRGGIIAEVVKGVSPYFNYAESFLPVPGGDFFGNPYAPRTARQYEGGVKWEPMRGALLSVAYFDIKESNYISQDPGNIQNFIQGGSVGSTGVEVEAVVRMPENFELTASYSYIDAKVIASSSTLVEGDRLAAQPRQLASIWGSKTFMVGDDWQVRTGAGVRHIGNKIDAGQAFLTPSVTLVDAMISATGGQWVASVNASNLFNKKYYDLCSLLAPTHGLCTAAKDRTLLASITRKF</sequence>
<evidence type="ECO:0000256" key="7">
    <source>
        <dbReference type="ARBA" id="ARBA00022729"/>
    </source>
</evidence>
<feature type="chain" id="PRO_5030953826" evidence="17">
    <location>
        <begin position="35"/>
        <end position="704"/>
    </location>
</feature>
<dbReference type="CDD" id="cd01347">
    <property type="entry name" value="ligand_gated_channel"/>
    <property type="match status" value="1"/>
</dbReference>
<proteinExistence type="inferred from homology"/>
<keyword evidence="12 20" id="KW-0675">Receptor</keyword>
<dbReference type="InterPro" id="IPR010916">
    <property type="entry name" value="TonB_box_CS"/>
</dbReference>
<dbReference type="Pfam" id="PF07715">
    <property type="entry name" value="Plug"/>
    <property type="match status" value="1"/>
</dbReference>
<dbReference type="InterPro" id="IPR010105">
    <property type="entry name" value="TonB_sidphr_rcpt"/>
</dbReference>
<evidence type="ECO:0000256" key="9">
    <source>
        <dbReference type="ARBA" id="ARBA00023065"/>
    </source>
</evidence>
<comment type="similarity">
    <text evidence="2 14 16">Belongs to the TonB-dependent receptor family.</text>
</comment>
<keyword evidence="21" id="KW-1185">Reference proteome</keyword>
<keyword evidence="6 14" id="KW-0812">Transmembrane</keyword>
<dbReference type="SUPFAM" id="SSF56935">
    <property type="entry name" value="Porins"/>
    <property type="match status" value="1"/>
</dbReference>
<evidence type="ECO:0000256" key="2">
    <source>
        <dbReference type="ARBA" id="ARBA00009810"/>
    </source>
</evidence>
<dbReference type="Gene3D" id="2.170.130.10">
    <property type="entry name" value="TonB-dependent receptor, plug domain"/>
    <property type="match status" value="1"/>
</dbReference>
<dbReference type="GO" id="GO:0015891">
    <property type="term" value="P:siderophore transport"/>
    <property type="evidence" value="ECO:0007669"/>
    <property type="project" value="InterPro"/>
</dbReference>
<evidence type="ECO:0000256" key="3">
    <source>
        <dbReference type="ARBA" id="ARBA00022448"/>
    </source>
</evidence>
<evidence type="ECO:0000259" key="19">
    <source>
        <dbReference type="Pfam" id="PF07715"/>
    </source>
</evidence>
<keyword evidence="10 15" id="KW-0798">TonB box</keyword>
<evidence type="ECO:0000256" key="6">
    <source>
        <dbReference type="ARBA" id="ARBA00022692"/>
    </source>
</evidence>
<dbReference type="EMBL" id="JACHNZ010000003">
    <property type="protein sequence ID" value="MBB4630872.1"/>
    <property type="molecule type" value="Genomic_DNA"/>
</dbReference>
<keyword evidence="4 14" id="KW-1134">Transmembrane beta strand</keyword>
<evidence type="ECO:0000256" key="17">
    <source>
        <dbReference type="SAM" id="SignalP"/>
    </source>
</evidence>
<keyword evidence="5" id="KW-0410">Iron transport</keyword>
<organism evidence="20 21">
    <name type="scientific">Sphingosinicella soli</name>
    <dbReference type="NCBI Taxonomy" id="333708"/>
    <lineage>
        <taxon>Bacteria</taxon>
        <taxon>Pseudomonadati</taxon>
        <taxon>Pseudomonadota</taxon>
        <taxon>Alphaproteobacteria</taxon>
        <taxon>Sphingomonadales</taxon>
        <taxon>Sphingosinicellaceae</taxon>
        <taxon>Sphingosinicella</taxon>
    </lineage>
</organism>
<evidence type="ECO:0000256" key="5">
    <source>
        <dbReference type="ARBA" id="ARBA00022496"/>
    </source>
</evidence>
<dbReference type="RefSeq" id="WP_184064548.1">
    <property type="nucleotide sequence ID" value="NZ_JACHNZ010000003.1"/>
</dbReference>
<evidence type="ECO:0000256" key="14">
    <source>
        <dbReference type="PROSITE-ProRule" id="PRU01360"/>
    </source>
</evidence>
<dbReference type="PANTHER" id="PTHR32552:SF68">
    <property type="entry name" value="FERRICHROME OUTER MEMBRANE TRANSPORTER_PHAGE RECEPTOR"/>
    <property type="match status" value="1"/>
</dbReference>
<feature type="signal peptide" evidence="17">
    <location>
        <begin position="1"/>
        <end position="34"/>
    </location>
</feature>
<feature type="domain" description="TonB-dependent receptor-like beta-barrel" evidence="18">
    <location>
        <begin position="271"/>
        <end position="669"/>
    </location>
</feature>
<dbReference type="PROSITE" id="PS52016">
    <property type="entry name" value="TONB_DEPENDENT_REC_3"/>
    <property type="match status" value="1"/>
</dbReference>
<keyword evidence="8" id="KW-0408">Iron</keyword>
<evidence type="ECO:0000256" key="15">
    <source>
        <dbReference type="PROSITE-ProRule" id="PRU10143"/>
    </source>
</evidence>
<name>A0A7W7B0S8_9SPHN</name>
<dbReference type="GO" id="GO:0038023">
    <property type="term" value="F:signaling receptor activity"/>
    <property type="evidence" value="ECO:0007669"/>
    <property type="project" value="InterPro"/>
</dbReference>
<dbReference type="Proteomes" id="UP000566324">
    <property type="component" value="Unassembled WGS sequence"/>
</dbReference>
<evidence type="ECO:0000256" key="10">
    <source>
        <dbReference type="ARBA" id="ARBA00023077"/>
    </source>
</evidence>
<evidence type="ECO:0000256" key="11">
    <source>
        <dbReference type="ARBA" id="ARBA00023136"/>
    </source>
</evidence>
<dbReference type="PROSITE" id="PS00430">
    <property type="entry name" value="TONB_DEPENDENT_REC_1"/>
    <property type="match status" value="1"/>
</dbReference>
<evidence type="ECO:0000313" key="21">
    <source>
        <dbReference type="Proteomes" id="UP000566324"/>
    </source>
</evidence>
<comment type="caution">
    <text evidence="20">The sequence shown here is derived from an EMBL/GenBank/DDBJ whole genome shotgun (WGS) entry which is preliminary data.</text>
</comment>
<evidence type="ECO:0000256" key="13">
    <source>
        <dbReference type="ARBA" id="ARBA00023237"/>
    </source>
</evidence>
<evidence type="ECO:0000256" key="8">
    <source>
        <dbReference type="ARBA" id="ARBA00023004"/>
    </source>
</evidence>
<dbReference type="InterPro" id="IPR000531">
    <property type="entry name" value="Beta-barrel_TonB"/>
</dbReference>
<evidence type="ECO:0000256" key="1">
    <source>
        <dbReference type="ARBA" id="ARBA00004571"/>
    </source>
</evidence>
<feature type="domain" description="TonB-dependent receptor plug" evidence="19">
    <location>
        <begin position="60"/>
        <end position="159"/>
    </location>
</feature>
<keyword evidence="9" id="KW-0406">Ion transport</keyword>
<gene>
    <name evidence="20" type="ORF">GGQ98_000477</name>
</gene>
<dbReference type="InterPro" id="IPR039426">
    <property type="entry name" value="TonB-dep_rcpt-like"/>
</dbReference>
<evidence type="ECO:0000256" key="4">
    <source>
        <dbReference type="ARBA" id="ARBA00022452"/>
    </source>
</evidence>
<evidence type="ECO:0000259" key="18">
    <source>
        <dbReference type="Pfam" id="PF00593"/>
    </source>
</evidence>
<dbReference type="InterPro" id="IPR036942">
    <property type="entry name" value="Beta-barrel_TonB_sf"/>
</dbReference>
<dbReference type="InterPro" id="IPR012910">
    <property type="entry name" value="Plug_dom"/>
</dbReference>
<dbReference type="InterPro" id="IPR037066">
    <property type="entry name" value="Plug_dom_sf"/>
</dbReference>
<comment type="subcellular location">
    <subcellularLocation>
        <location evidence="1 14">Cell outer membrane</location>
        <topology evidence="1 14">Multi-pass membrane protein</topology>
    </subcellularLocation>
</comment>
<evidence type="ECO:0000256" key="16">
    <source>
        <dbReference type="RuleBase" id="RU003357"/>
    </source>
</evidence>
<keyword evidence="3 14" id="KW-0813">Transport</keyword>
<reference evidence="20 21" key="1">
    <citation type="submission" date="2020-08" db="EMBL/GenBank/DDBJ databases">
        <title>Genomic Encyclopedia of Type Strains, Phase IV (KMG-IV): sequencing the most valuable type-strain genomes for metagenomic binning, comparative biology and taxonomic classification.</title>
        <authorList>
            <person name="Goeker M."/>
        </authorList>
    </citation>
    <scope>NUCLEOTIDE SEQUENCE [LARGE SCALE GENOMIC DNA]</scope>
    <source>
        <strain evidence="20 21">DSM 17328</strain>
    </source>
</reference>
<dbReference type="Pfam" id="PF00593">
    <property type="entry name" value="TonB_dep_Rec_b-barrel"/>
    <property type="match status" value="1"/>
</dbReference>
<evidence type="ECO:0000313" key="20">
    <source>
        <dbReference type="EMBL" id="MBB4630872.1"/>
    </source>
</evidence>
<dbReference type="FunFam" id="2.170.130.10:FF:000001">
    <property type="entry name" value="Catecholate siderophore TonB-dependent receptor"/>
    <property type="match status" value="1"/>
</dbReference>
<dbReference type="NCBIfam" id="TIGR01783">
    <property type="entry name" value="TonB-siderophor"/>
    <property type="match status" value="1"/>
</dbReference>
<protein>
    <submittedName>
        <fullName evidence="20">Iron complex outermembrane receptor protein</fullName>
    </submittedName>
</protein>
<keyword evidence="7 17" id="KW-0732">Signal</keyword>
<evidence type="ECO:0000256" key="12">
    <source>
        <dbReference type="ARBA" id="ARBA00023170"/>
    </source>
</evidence>
<keyword evidence="13 14" id="KW-0998">Cell outer membrane</keyword>
<dbReference type="PANTHER" id="PTHR32552">
    <property type="entry name" value="FERRICHROME IRON RECEPTOR-RELATED"/>
    <property type="match status" value="1"/>
</dbReference>
<dbReference type="Gene3D" id="2.40.170.20">
    <property type="entry name" value="TonB-dependent receptor, beta-barrel domain"/>
    <property type="match status" value="1"/>
</dbReference>
<keyword evidence="11 14" id="KW-0472">Membrane</keyword>
<accession>A0A7W7B0S8</accession>
<dbReference type="GO" id="GO:0009279">
    <property type="term" value="C:cell outer membrane"/>
    <property type="evidence" value="ECO:0007669"/>
    <property type="project" value="UniProtKB-SubCell"/>
</dbReference>
<feature type="short sequence motif" description="TonB box" evidence="15">
    <location>
        <begin position="42"/>
        <end position="48"/>
    </location>
</feature>
<dbReference type="GO" id="GO:0015344">
    <property type="term" value="F:siderophore uptake transmembrane transporter activity"/>
    <property type="evidence" value="ECO:0007669"/>
    <property type="project" value="TreeGrafter"/>
</dbReference>